<feature type="compositionally biased region" description="Gly residues" evidence="1">
    <location>
        <begin position="18"/>
        <end position="32"/>
    </location>
</feature>
<feature type="compositionally biased region" description="Polar residues" evidence="1">
    <location>
        <begin position="289"/>
        <end position="301"/>
    </location>
</feature>
<dbReference type="InParanoid" id="B7QK44"/>
<feature type="compositionally biased region" description="Basic and acidic residues" evidence="1">
    <location>
        <begin position="517"/>
        <end position="529"/>
    </location>
</feature>
<evidence type="ECO:0000256" key="1">
    <source>
        <dbReference type="SAM" id="MobiDB-lite"/>
    </source>
</evidence>
<feature type="compositionally biased region" description="Low complexity" evidence="1">
    <location>
        <begin position="384"/>
        <end position="398"/>
    </location>
</feature>
<dbReference type="EMBL" id="DS957018">
    <property type="protein sequence ID" value="EEC19216.1"/>
    <property type="molecule type" value="Genomic_DNA"/>
</dbReference>
<dbReference type="EnsemblMetazoa" id="ISCW023262-RA">
    <property type="protein sequence ID" value="ISCW023262-PA"/>
    <property type="gene ID" value="ISCW023262"/>
</dbReference>
<feature type="compositionally biased region" description="Basic and acidic residues" evidence="1">
    <location>
        <begin position="311"/>
        <end position="324"/>
    </location>
</feature>
<feature type="compositionally biased region" description="Basic and acidic residues" evidence="1">
    <location>
        <begin position="165"/>
        <end position="192"/>
    </location>
</feature>
<proteinExistence type="evidence at protein level"/>
<feature type="compositionally biased region" description="Basic and acidic residues" evidence="1">
    <location>
        <begin position="7"/>
        <end position="17"/>
    </location>
</feature>
<reference evidence="2 4" key="1">
    <citation type="submission" date="2008-03" db="EMBL/GenBank/DDBJ databases">
        <title>Annotation of Ixodes scapularis.</title>
        <authorList>
            <consortium name="Ixodes scapularis Genome Project Consortium"/>
            <person name="Caler E."/>
            <person name="Hannick L.I."/>
            <person name="Bidwell S."/>
            <person name="Joardar V."/>
            <person name="Thiagarajan M."/>
            <person name="Amedeo P."/>
            <person name="Galinsky K.J."/>
            <person name="Schobel S."/>
            <person name="Inman J."/>
            <person name="Hostetler J."/>
            <person name="Miller J."/>
            <person name="Hammond M."/>
            <person name="Megy K."/>
            <person name="Lawson D."/>
            <person name="Kodira C."/>
            <person name="Sutton G."/>
            <person name="Meyer J."/>
            <person name="Hill C.A."/>
            <person name="Birren B."/>
            <person name="Nene V."/>
            <person name="Collins F."/>
            <person name="Alarcon-Chaidez F."/>
            <person name="Wikel S."/>
            <person name="Strausberg R."/>
        </authorList>
    </citation>
    <scope>NUCLEOTIDE SEQUENCE [LARGE SCALE GENOMIC DNA]</scope>
    <source>
        <strain evidence="4">Wikel</strain>
        <strain evidence="2">Wikel colony</strain>
    </source>
</reference>
<dbReference type="VEuPathDB" id="VectorBase:ISCI023262"/>
<reference evidence="3" key="2">
    <citation type="submission" date="2020-05" db="UniProtKB">
        <authorList>
            <consortium name="EnsemblMetazoa"/>
        </authorList>
    </citation>
    <scope>IDENTIFICATION</scope>
    <source>
        <strain evidence="3">wikel</strain>
    </source>
</reference>
<dbReference type="VEuPathDB" id="VectorBase:ISCP_012464"/>
<dbReference type="Proteomes" id="UP000001555">
    <property type="component" value="Unassembled WGS sequence"/>
</dbReference>
<name>B7QK44_IXOSC</name>
<keyword evidence="5" id="KW-1267">Proteomics identification</keyword>
<protein>
    <submittedName>
        <fullName evidence="2 3">Uncharacterized protein</fullName>
    </submittedName>
</protein>
<dbReference type="EMBL" id="ABJB010472373">
    <property type="status" value="NOT_ANNOTATED_CDS"/>
    <property type="molecule type" value="Genomic_DNA"/>
</dbReference>
<evidence type="ECO:0000313" key="3">
    <source>
        <dbReference type="EnsemblMetazoa" id="ISCW023262-PA"/>
    </source>
</evidence>
<accession>B7QK44</accession>
<evidence type="ECO:0000313" key="2">
    <source>
        <dbReference type="EMBL" id="EEC19216.1"/>
    </source>
</evidence>
<feature type="region of interest" description="Disordered" evidence="1">
    <location>
        <begin position="1"/>
        <end position="324"/>
    </location>
</feature>
<dbReference type="AlphaFoldDB" id="B7QK44"/>
<dbReference type="OrthoDB" id="10058133at2759"/>
<feature type="compositionally biased region" description="Polar residues" evidence="1">
    <location>
        <begin position="599"/>
        <end position="611"/>
    </location>
</feature>
<keyword evidence="4" id="KW-1185">Reference proteome</keyword>
<dbReference type="HOGENOM" id="CLU_447110_0_0_1"/>
<evidence type="ECO:0007829" key="5">
    <source>
        <dbReference type="PeptideAtlas" id="B7QK44"/>
    </source>
</evidence>
<organism>
    <name type="scientific">Ixodes scapularis</name>
    <name type="common">Black-legged tick</name>
    <name type="synonym">Deer tick</name>
    <dbReference type="NCBI Taxonomy" id="6945"/>
    <lineage>
        <taxon>Eukaryota</taxon>
        <taxon>Metazoa</taxon>
        <taxon>Ecdysozoa</taxon>
        <taxon>Arthropoda</taxon>
        <taxon>Chelicerata</taxon>
        <taxon>Arachnida</taxon>
        <taxon>Acari</taxon>
        <taxon>Parasitiformes</taxon>
        <taxon>Ixodida</taxon>
        <taxon>Ixodoidea</taxon>
        <taxon>Ixodidae</taxon>
        <taxon>Ixodinae</taxon>
        <taxon>Ixodes</taxon>
    </lineage>
</organism>
<evidence type="ECO:0000313" key="4">
    <source>
        <dbReference type="Proteomes" id="UP000001555"/>
    </source>
</evidence>
<sequence length="611" mass="64539">MVDVDEGGPRGRGDGGNRGRGPRRGSGGGGYHEGNRSRTESSGSAPSDRDGGGGGDEDQRDQPRDYQDHWQHRDPRDHRQDHRGGDRFGGGGGGRHGQDGYAPYHRGEHRGEDSYRRPQRRGGGRGGMPNRRGGSFDGDMRGGRGGRGGHRGMDRGRGGPPRRGRGGERRGRDFPRDGDRREDRWERRDKADAQQNACVEAWETAEAGGVDKGGQDWGVAEPAGPTQEGTGWDTAEGATDQEVDVDGGREEVVEESVAAEPGHDVGDDPDGLAPRDVEEESEDHLDPCNDTSSCPESSYLSGHSDLEEHDDVDRGAEESLESTYRESMKLLETMHDPVADADHGDSGLKEDVAVLSDGDVDHYAGSLDPDSAFAPCESEVNSNAARGHASDGGSAAASQEKDGDDSHWVTLGDSEKDGDAAIQETANIIVRLDADGQAKRSDAIADSSCVDDFTDSADVFLSQDSEISDLNENETASSDIAAKRIALETAPSGAGDASSKMQSEDAGPSLSNEAEEEGRGESPHLKKCAENGVVSNSALENGEKLELPHVQTDGDVGSTELPEANQCADYTAEAGDVLATVKGKDAGVKATSKGATDDSIGTTDSPEPQKQ</sequence>
<dbReference type="PaxDb" id="6945-B7QK44"/>
<gene>
    <name evidence="2" type="ORF">IscW_ISCW023262</name>
</gene>
<dbReference type="VEuPathDB" id="VectorBase:ISCW023262"/>
<feature type="compositionally biased region" description="Basic and acidic residues" evidence="1">
    <location>
        <begin position="105"/>
        <end position="116"/>
    </location>
</feature>
<feature type="compositionally biased region" description="Basic and acidic residues" evidence="1">
    <location>
        <begin position="399"/>
        <end position="419"/>
    </location>
</feature>
<feature type="region of interest" description="Disordered" evidence="1">
    <location>
        <begin position="586"/>
        <end position="611"/>
    </location>
</feature>
<feature type="region of interest" description="Disordered" evidence="1">
    <location>
        <begin position="463"/>
        <end position="561"/>
    </location>
</feature>
<feature type="compositionally biased region" description="Basic and acidic residues" evidence="1">
    <location>
        <begin position="60"/>
        <end position="86"/>
    </location>
</feature>
<feature type="region of interest" description="Disordered" evidence="1">
    <location>
        <begin position="363"/>
        <end position="419"/>
    </location>
</feature>